<dbReference type="OrthoDB" id="9781689at2"/>
<dbReference type="SUPFAM" id="SSF51735">
    <property type="entry name" value="NAD(P)-binding Rossmann-fold domains"/>
    <property type="match status" value="1"/>
</dbReference>
<dbReference type="InterPro" id="IPR002347">
    <property type="entry name" value="SDR_fam"/>
</dbReference>
<dbReference type="InterPro" id="IPR036291">
    <property type="entry name" value="NAD(P)-bd_dom_sf"/>
</dbReference>
<organism evidence="3 4">
    <name type="scientific">Paracoccus denitrificans (strain Pd 1222)</name>
    <dbReference type="NCBI Taxonomy" id="318586"/>
    <lineage>
        <taxon>Bacteria</taxon>
        <taxon>Pseudomonadati</taxon>
        <taxon>Pseudomonadota</taxon>
        <taxon>Alphaproteobacteria</taxon>
        <taxon>Rhodobacterales</taxon>
        <taxon>Paracoccaceae</taxon>
        <taxon>Paracoccus</taxon>
    </lineage>
</organism>
<dbReference type="Pfam" id="PF13561">
    <property type="entry name" value="adh_short_C2"/>
    <property type="match status" value="1"/>
</dbReference>
<comment type="similarity">
    <text evidence="1">Belongs to the short-chain dehydrogenases/reductases (SDR) family.</text>
</comment>
<evidence type="ECO:0000313" key="3">
    <source>
        <dbReference type="EMBL" id="ABL68591.1"/>
    </source>
</evidence>
<dbReference type="InterPro" id="IPR020904">
    <property type="entry name" value="Sc_DH/Rdtase_CS"/>
</dbReference>
<dbReference type="EnsemblBacteria" id="ABL68591">
    <property type="protein sequence ID" value="ABL68591"/>
    <property type="gene ID" value="Pden_0479"/>
</dbReference>
<accession>A1AZ97</accession>
<dbReference type="STRING" id="318586.Pden_0479"/>
<dbReference type="GeneID" id="93451704"/>
<dbReference type="GO" id="GO:0032787">
    <property type="term" value="P:monocarboxylic acid metabolic process"/>
    <property type="evidence" value="ECO:0007669"/>
    <property type="project" value="UniProtKB-ARBA"/>
</dbReference>
<dbReference type="AlphaFoldDB" id="A1AZ97"/>
<evidence type="ECO:0000256" key="1">
    <source>
        <dbReference type="ARBA" id="ARBA00006484"/>
    </source>
</evidence>
<dbReference type="PANTHER" id="PTHR42879">
    <property type="entry name" value="3-OXOACYL-(ACYL-CARRIER-PROTEIN) REDUCTASE"/>
    <property type="match status" value="1"/>
</dbReference>
<proteinExistence type="inferred from homology"/>
<dbReference type="InterPro" id="IPR057326">
    <property type="entry name" value="KR_dom"/>
</dbReference>
<dbReference type="InterPro" id="IPR050259">
    <property type="entry name" value="SDR"/>
</dbReference>
<reference evidence="4" key="1">
    <citation type="submission" date="2006-12" db="EMBL/GenBank/DDBJ databases">
        <title>Complete sequence of chromosome 1 of Paracoccus denitrificans PD1222.</title>
        <authorList>
            <person name="Copeland A."/>
            <person name="Lucas S."/>
            <person name="Lapidus A."/>
            <person name="Barry K."/>
            <person name="Detter J.C."/>
            <person name="Glavina del Rio T."/>
            <person name="Hammon N."/>
            <person name="Israni S."/>
            <person name="Dalin E."/>
            <person name="Tice H."/>
            <person name="Pitluck S."/>
            <person name="Munk A.C."/>
            <person name="Brettin T."/>
            <person name="Bruce D."/>
            <person name="Han C."/>
            <person name="Tapia R."/>
            <person name="Gilna P."/>
            <person name="Schmutz J."/>
            <person name="Larimer F."/>
            <person name="Land M."/>
            <person name="Hauser L."/>
            <person name="Kyrpides N."/>
            <person name="Lykidis A."/>
            <person name="Spiro S."/>
            <person name="Richardson D.J."/>
            <person name="Moir J.W.B."/>
            <person name="Ferguson S.J."/>
            <person name="van Spanning R.J.M."/>
            <person name="Richardson P."/>
        </authorList>
    </citation>
    <scope>NUCLEOTIDE SEQUENCE [LARGE SCALE GENOMIC DNA]</scope>
    <source>
        <strain evidence="4">Pd 1222</strain>
    </source>
</reference>
<dbReference type="HOGENOM" id="CLU_010194_1_0_5"/>
<dbReference type="FunFam" id="3.40.50.720:FF:000084">
    <property type="entry name" value="Short-chain dehydrogenase reductase"/>
    <property type="match status" value="1"/>
</dbReference>
<dbReference type="EMBL" id="CP000489">
    <property type="protein sequence ID" value="ABL68591.1"/>
    <property type="molecule type" value="Genomic_DNA"/>
</dbReference>
<keyword evidence="4" id="KW-1185">Reference proteome</keyword>
<dbReference type="Gene3D" id="3.40.50.720">
    <property type="entry name" value="NAD(P)-binding Rossmann-like Domain"/>
    <property type="match status" value="1"/>
</dbReference>
<dbReference type="eggNOG" id="COG1028">
    <property type="taxonomic scope" value="Bacteria"/>
</dbReference>
<dbReference type="KEGG" id="pde:Pden_0479"/>
<dbReference type="CDD" id="cd05233">
    <property type="entry name" value="SDR_c"/>
    <property type="match status" value="1"/>
</dbReference>
<dbReference type="PRINTS" id="PR00080">
    <property type="entry name" value="SDRFAMILY"/>
</dbReference>
<evidence type="ECO:0000313" key="4">
    <source>
        <dbReference type="Proteomes" id="UP000000361"/>
    </source>
</evidence>
<dbReference type="PROSITE" id="PS00061">
    <property type="entry name" value="ADH_SHORT"/>
    <property type="match status" value="1"/>
</dbReference>
<protein>
    <submittedName>
        <fullName evidence="3">Short-chain dehydrogenase/reductase SDR</fullName>
    </submittedName>
</protein>
<dbReference type="PRINTS" id="PR00081">
    <property type="entry name" value="GDHRDH"/>
</dbReference>
<dbReference type="Proteomes" id="UP000000361">
    <property type="component" value="Chromosome 1"/>
</dbReference>
<sequence length="257" mass="26515">MNRFKDKIAVVTGGSSGIGATVAMRLAAEGARVHVVASSSIDKARVVADRIVAADGQAAPHVADVQSEWMMRALADNVVKADGRIDIWVNAAGVFLPSPVGDTPPEVLNGMIDINLKGSWNAIQAVVPHMKAAGGGKILNFSSVAGLTAIKGFALYCASKAATAMLTRVLGAELAPFNINVNAIAPGNTETPMNDAMRNDPAQSAVLAAMKAMTPSNQTFSKPDEIASTALFLVSDEARPMYGSILLADEGLSAAIG</sequence>
<feature type="domain" description="Ketoreductase" evidence="2">
    <location>
        <begin position="7"/>
        <end position="187"/>
    </location>
</feature>
<name>A1AZ97_PARDP</name>
<dbReference type="RefSeq" id="WP_011746824.1">
    <property type="nucleotide sequence ID" value="NC_008686.1"/>
</dbReference>
<dbReference type="PANTHER" id="PTHR42879:SF2">
    <property type="entry name" value="3-OXOACYL-[ACYL-CARRIER-PROTEIN] REDUCTASE FABG"/>
    <property type="match status" value="1"/>
</dbReference>
<gene>
    <name evidence="3" type="ordered locus">Pden_0479</name>
</gene>
<evidence type="ECO:0000259" key="2">
    <source>
        <dbReference type="SMART" id="SM00822"/>
    </source>
</evidence>
<dbReference type="SMART" id="SM00822">
    <property type="entry name" value="PKS_KR"/>
    <property type="match status" value="1"/>
</dbReference>